<dbReference type="PANTHER" id="PTHR30185:SF13">
    <property type="entry name" value="LICABCH OPERON REGULATOR-RELATED"/>
    <property type="match status" value="1"/>
</dbReference>
<dbReference type="PANTHER" id="PTHR30185">
    <property type="entry name" value="CRYPTIC BETA-GLUCOSIDE BGL OPERON ANTITERMINATOR"/>
    <property type="match status" value="1"/>
</dbReference>
<dbReference type="EMBL" id="AALEDS010000001">
    <property type="protein sequence ID" value="ECY6542762.1"/>
    <property type="molecule type" value="Genomic_DNA"/>
</dbReference>
<dbReference type="Proteomes" id="UP000358545">
    <property type="component" value="Unassembled WGS sequence"/>
</dbReference>
<evidence type="ECO:0000313" key="41">
    <source>
        <dbReference type="EMBL" id="EDP8512673.1"/>
    </source>
</evidence>
<keyword evidence="2" id="KW-0677">Repeat</keyword>
<evidence type="ECO:0000259" key="8">
    <source>
        <dbReference type="PROSITE" id="PS51372"/>
    </source>
</evidence>
<evidence type="ECO:0000313" key="78">
    <source>
        <dbReference type="Proteomes" id="UP000525850"/>
    </source>
</evidence>
<evidence type="ECO:0000313" key="74">
    <source>
        <dbReference type="Proteomes" id="UP000478704"/>
    </source>
</evidence>
<evidence type="ECO:0000313" key="34">
    <source>
        <dbReference type="EMBL" id="ECB9513244.1"/>
    </source>
</evidence>
<dbReference type="Proteomes" id="UP000365297">
    <property type="component" value="Unassembled WGS sequence"/>
</dbReference>
<dbReference type="Proteomes" id="UP000337746">
    <property type="component" value="Unassembled WGS sequence"/>
</dbReference>
<dbReference type="Proteomes" id="UP000481141">
    <property type="component" value="Unassembled WGS sequence"/>
</dbReference>
<evidence type="ECO:0000313" key="39">
    <source>
        <dbReference type="EMBL" id="EDN9835659.1"/>
    </source>
</evidence>
<dbReference type="EMBL" id="DABJAN010000003">
    <property type="protein sequence ID" value="HAJ9593314.1"/>
    <property type="molecule type" value="Genomic_DNA"/>
</dbReference>
<evidence type="ECO:0000313" key="21">
    <source>
        <dbReference type="EMBL" id="EAG2514438.1"/>
    </source>
</evidence>
<dbReference type="EMBL" id="AABEMN010000004">
    <property type="protein sequence ID" value="EAG9518933.1"/>
    <property type="molecule type" value="Genomic_DNA"/>
</dbReference>
<gene>
    <name evidence="52" type="primary">mtlr_3</name>
    <name evidence="18" type="ORF">A8L61_04635</name>
    <name evidence="51" type="ORF">AJL21_06840</name>
    <name evidence="16" type="ORF">ART25_08405</name>
    <name evidence="9" type="ORF">ARY78_08035</name>
    <name evidence="21" type="ORF">B1N52_04640</name>
    <name evidence="20" type="ORF">B1S26_06215</name>
    <name evidence="22" type="ORF">B5K54_03945</name>
    <name evidence="19" type="ORF">BCZ21_03445</name>
    <name evidence="24" type="ORF">CA369_00320</name>
    <name evidence="23" type="ORF">CAV64_05625</name>
    <name evidence="26" type="ORF">CW845_03155</name>
    <name evidence="28" type="ORF">D4920_05660</name>
    <name evidence="27" type="ORF">D4B11_04060</name>
    <name evidence="29" type="ORF">D5N24_05005</name>
    <name evidence="31" type="ORF">D7104_12030</name>
    <name evidence="49" type="ORF">DCK61_11125</name>
    <name evidence="25" type="ORF">DCT16_04175</name>
    <name evidence="11" type="ORF">DQ70_05535</name>
    <name evidence="10" type="ORF">DU018_05800</name>
    <name evidence="52" type="ORF">DYZ80_01274</name>
    <name evidence="17" type="ORF">E1W56_06235</name>
    <name evidence="30" type="ORF">E5F58_10855</name>
    <name evidence="15" type="ORF">EX365_12690</name>
    <name evidence="14" type="ORF">EXZ73_10440</name>
    <name evidence="36" type="ORF">F6436_00325</name>
    <name evidence="37" type="ORF">F6515_01035</name>
    <name evidence="32" type="ORF">FA835_05185</name>
    <name evidence="34" type="ORF">FLQ97_05790</name>
    <name evidence="33" type="ORF">FLR03_06720</name>
    <name evidence="35" type="ORF">FNX40_00320</name>
    <name evidence="40" type="ORF">FV747_00325</name>
    <name evidence="41" type="ORF">G3O21_000063</name>
    <name evidence="42" type="ORF">GHH22_05170</name>
    <name evidence="47" type="ORF">GI949_00330</name>
    <name evidence="39" type="ORF">GJW51_03140</name>
    <name evidence="38" type="ORF">GQG13_04615</name>
    <name evidence="43" type="ORF">GYR60_02355</name>
    <name evidence="44" type="ORF">GYS09_08705</name>
    <name evidence="45" type="ORF">GYX23_00310</name>
    <name evidence="46" type="ORF">GYY14_03185</name>
    <name evidence="48" type="ORF">HQN34_001514</name>
    <name evidence="50" type="ORF">HZJ64_03350</name>
    <name evidence="12" type="ORF">KV70_00320</name>
    <name evidence="13" type="ORF">UI29_04450</name>
</gene>
<dbReference type="EMBL" id="AABAYG010000003">
    <property type="protein sequence ID" value="EAG2244999.1"/>
    <property type="molecule type" value="Genomic_DNA"/>
</dbReference>
<dbReference type="Proteomes" id="UP000460224">
    <property type="component" value="Unassembled WGS sequence"/>
</dbReference>
<dbReference type="EMBL" id="QXLS01000002">
    <property type="protein sequence ID" value="RKA09630.1"/>
    <property type="molecule type" value="Genomic_DNA"/>
</dbReference>
<evidence type="ECO:0000313" key="85">
    <source>
        <dbReference type="Proteomes" id="UP000546397"/>
    </source>
</evidence>
<dbReference type="EMBL" id="AAIAJJ010000001">
    <property type="protein sequence ID" value="ECC1555242.1"/>
    <property type="molecule type" value="Genomic_DNA"/>
</dbReference>
<evidence type="ECO:0000259" key="6">
    <source>
        <dbReference type="PROSITE" id="PS51094"/>
    </source>
</evidence>
<dbReference type="EMBL" id="AACKDQ010000009">
    <property type="protein sequence ID" value="EAK9316499.1"/>
    <property type="molecule type" value="Genomic_DNA"/>
</dbReference>
<evidence type="ECO:0000313" key="15">
    <source>
        <dbReference type="EMBL" id="EAD5787416.1"/>
    </source>
</evidence>
<reference evidence="45" key="9">
    <citation type="submission" date="2020-01" db="EMBL/GenBank/DDBJ databases">
        <authorList>
            <consortium name="NCBI Pathogen Detection Project"/>
        </authorList>
    </citation>
    <scope>NUCLEOTIDE SEQUENCE</scope>
    <source>
        <strain evidence="42">09CEB371LM</strain>
        <strain evidence="48">2017-325981-023-01</strain>
        <strain evidence="44">CFIAFB20100120</strain>
        <strain evidence="43">CFIAFB20130012</strain>
        <strain evidence="46">CFIAFB20170037</strain>
        <strain evidence="45">CFIAFB20170045</strain>
        <strain evidence="47">DMG1500109</strain>
    </source>
</reference>
<dbReference type="Proteomes" id="UP000546397">
    <property type="component" value="Unassembled WGS sequence"/>
</dbReference>
<dbReference type="GO" id="GO:0006355">
    <property type="term" value="P:regulation of DNA-templated transcription"/>
    <property type="evidence" value="ECO:0007669"/>
    <property type="project" value="InterPro"/>
</dbReference>
<evidence type="ECO:0000313" key="45">
    <source>
        <dbReference type="EMBL" id="HAC0011429.1"/>
    </source>
</evidence>
<dbReference type="EMBL" id="AABBAW010000002">
    <property type="protein sequence ID" value="EAG2514438.1"/>
    <property type="molecule type" value="Genomic_DNA"/>
</dbReference>
<dbReference type="Gene3D" id="3.40.930.10">
    <property type="entry name" value="Mannitol-specific EII, Chain A"/>
    <property type="match status" value="1"/>
</dbReference>
<evidence type="ECO:0000313" key="89">
    <source>
        <dbReference type="Proteomes" id="UP000841146"/>
    </source>
</evidence>
<evidence type="ECO:0000313" key="92">
    <source>
        <dbReference type="Proteomes" id="UP000852906"/>
    </source>
</evidence>
<evidence type="ECO:0000313" key="70">
    <source>
        <dbReference type="Proteomes" id="UP000455569"/>
    </source>
</evidence>
<dbReference type="EMBL" id="AAHZFY010000009">
    <property type="protein sequence ID" value="ECB9513244.1"/>
    <property type="molecule type" value="Genomic_DNA"/>
</dbReference>
<evidence type="ECO:0000313" key="24">
    <source>
        <dbReference type="EMBL" id="EAG4460720.1"/>
    </source>
</evidence>
<evidence type="ECO:0000256" key="4">
    <source>
        <dbReference type="ARBA" id="ARBA00023159"/>
    </source>
</evidence>
<reference evidence="88 89" key="3">
    <citation type="journal article" date="2018" name="Genome Biol.">
        <title>SKESA: strategic k-mer extension for scrupulous assemblies.</title>
        <authorList>
            <person name="Souvorov A."/>
            <person name="Agarwala R."/>
            <person name="Lipman D.J."/>
        </authorList>
    </citation>
    <scope>NUCLEOTIDE SEQUENCE [LARGE SCALE GENOMIC DNA]</scope>
    <source>
        <strain evidence="42">09CEB371LM</strain>
        <strain evidence="48">2017-325981-023-01</strain>
        <strain evidence="44 91">CFIAFB20100120</strain>
        <strain evidence="43 88">CFIAFB20130012</strain>
        <strain evidence="46">CFIAFB20170037</strain>
        <strain evidence="45 89">CFIAFB20170045</strain>
        <strain evidence="47 90">DMG1500109</strain>
    </source>
</reference>
<evidence type="ECO:0000313" key="63">
    <source>
        <dbReference type="Proteomes" id="UP000368512"/>
    </source>
</evidence>
<dbReference type="PROSITE" id="PS51094">
    <property type="entry name" value="PTS_EIIA_TYPE_2"/>
    <property type="match status" value="1"/>
</dbReference>
<evidence type="ECO:0000313" key="9">
    <source>
        <dbReference type="EMBL" id="EAC5550375.1"/>
    </source>
</evidence>
<evidence type="ECO:0000313" key="66">
    <source>
        <dbReference type="Proteomes" id="UP000389283"/>
    </source>
</evidence>
<dbReference type="EMBL" id="DAAIJL010000007">
    <property type="protein sequence ID" value="HAB8557370.1"/>
    <property type="molecule type" value="Genomic_DNA"/>
</dbReference>
<evidence type="ECO:0000313" key="72">
    <source>
        <dbReference type="Proteomes" id="UP000467347"/>
    </source>
</evidence>
<evidence type="ECO:0000313" key="59">
    <source>
        <dbReference type="Proteomes" id="UP000354255"/>
    </source>
</evidence>
<dbReference type="InterPro" id="IPR002178">
    <property type="entry name" value="PTS_EIIA_type-2_dom"/>
</dbReference>
<evidence type="ECO:0000313" key="91">
    <source>
        <dbReference type="Proteomes" id="UP000844415"/>
    </source>
</evidence>
<dbReference type="Proteomes" id="UP000852906">
    <property type="component" value="Unassembled WGS sequence"/>
</dbReference>
<dbReference type="InterPro" id="IPR036634">
    <property type="entry name" value="PRD_sf"/>
</dbReference>
<dbReference type="AlphaFoldDB" id="A0A0B8R7I0"/>
<dbReference type="Proteomes" id="UP000528151">
    <property type="component" value="Unassembled WGS sequence"/>
</dbReference>
<dbReference type="InterPro" id="IPR016152">
    <property type="entry name" value="PTrfase/Anion_transptr"/>
</dbReference>
<dbReference type="Proteomes" id="UP000840197">
    <property type="component" value="Unassembled WGS sequence"/>
</dbReference>
<dbReference type="Proteomes" id="UP000530452">
    <property type="component" value="Unassembled WGS sequence"/>
</dbReference>
<dbReference type="Proteomes" id="UP000389283">
    <property type="component" value="Unassembled WGS sequence"/>
</dbReference>
<evidence type="ECO:0000313" key="14">
    <source>
        <dbReference type="EMBL" id="EAD5774707.1"/>
    </source>
</evidence>
<keyword evidence="1" id="KW-0808">Transferase</keyword>
<evidence type="ECO:0000313" key="81">
    <source>
        <dbReference type="Proteomes" id="UP000530452"/>
    </source>
</evidence>
<dbReference type="GO" id="GO:0008982">
    <property type="term" value="F:protein-N(PI)-phosphohistidine-sugar phosphotransferase activity"/>
    <property type="evidence" value="ECO:0007669"/>
    <property type="project" value="InterPro"/>
</dbReference>
<dbReference type="EMBL" id="DAAJFY010000002">
    <property type="protein sequence ID" value="HAC0274371.1"/>
    <property type="molecule type" value="Genomic_DNA"/>
</dbReference>
<dbReference type="EMBL" id="DAAEEB010000003">
    <property type="protein sequence ID" value="HAA8052545.1"/>
    <property type="molecule type" value="Genomic_DNA"/>
</dbReference>
<dbReference type="EMBL" id="AABBZO010000001">
    <property type="protein sequence ID" value="EAG4460720.1"/>
    <property type="molecule type" value="Genomic_DNA"/>
</dbReference>
<dbReference type="Pfam" id="PF05043">
    <property type="entry name" value="Mga"/>
    <property type="match status" value="1"/>
</dbReference>
<evidence type="ECO:0000313" key="64">
    <source>
        <dbReference type="Proteomes" id="UP000376505"/>
    </source>
</evidence>
<dbReference type="SUPFAM" id="SSF52794">
    <property type="entry name" value="PTS system IIB component-like"/>
    <property type="match status" value="1"/>
</dbReference>
<evidence type="ECO:0000256" key="1">
    <source>
        <dbReference type="ARBA" id="ARBA00022679"/>
    </source>
</evidence>
<evidence type="ECO:0000313" key="62">
    <source>
        <dbReference type="Proteomes" id="UP000365297"/>
    </source>
</evidence>
<dbReference type="EMBL" id="DAAIHR010000002">
    <property type="protein sequence ID" value="HAB8397348.1"/>
    <property type="molecule type" value="Genomic_DNA"/>
</dbReference>
<evidence type="ECO:0000313" key="75">
    <source>
        <dbReference type="Proteomes" id="UP000481141"/>
    </source>
</evidence>
<evidence type="ECO:0000313" key="30">
    <source>
        <dbReference type="EMBL" id="EAH4242483.1"/>
    </source>
</evidence>
<dbReference type="InterPro" id="IPR036388">
    <property type="entry name" value="WH-like_DNA-bd_sf"/>
</dbReference>
<evidence type="ECO:0000313" key="31">
    <source>
        <dbReference type="EMBL" id="EAK8898422.1"/>
    </source>
</evidence>
<evidence type="ECO:0000313" key="18">
    <source>
        <dbReference type="EMBL" id="EAG0866566.1"/>
    </source>
</evidence>
<evidence type="ECO:0000313" key="80">
    <source>
        <dbReference type="Proteomes" id="UP000528151"/>
    </source>
</evidence>
<evidence type="ECO:0000313" key="28">
    <source>
        <dbReference type="EMBL" id="EAH2281550.1"/>
    </source>
</evidence>
<dbReference type="Proteomes" id="UP000525850">
    <property type="component" value="Unassembled WGS sequence"/>
</dbReference>
<dbReference type="Proteomes" id="UP000331186">
    <property type="component" value="Unassembled WGS sequence"/>
</dbReference>
<evidence type="ECO:0000313" key="52">
    <source>
        <dbReference type="EMBL" id="RKA09630.1"/>
    </source>
</evidence>
<dbReference type="Gene3D" id="3.40.50.2300">
    <property type="match status" value="1"/>
</dbReference>
<evidence type="ECO:0000256" key="3">
    <source>
        <dbReference type="ARBA" id="ARBA00023015"/>
    </source>
</evidence>
<dbReference type="Proteomes" id="UP000533021">
    <property type="component" value="Unassembled WGS sequence"/>
</dbReference>
<dbReference type="CDD" id="cd05568">
    <property type="entry name" value="PTS_IIB_bgl_like"/>
    <property type="match status" value="1"/>
</dbReference>
<dbReference type="Proteomes" id="UP000272537">
    <property type="component" value="Unassembled WGS sequence"/>
</dbReference>
<dbReference type="KEGG" id="lmv:Y193_02350"/>
<evidence type="ECO:0000313" key="69">
    <source>
        <dbReference type="Proteomes" id="UP000423131"/>
    </source>
</evidence>
<evidence type="ECO:0000313" key="73">
    <source>
        <dbReference type="Proteomes" id="UP000467536"/>
    </source>
</evidence>
<protein>
    <submittedName>
        <fullName evidence="9">BglG family transcription antiterminator</fullName>
    </submittedName>
    <submittedName>
        <fullName evidence="45">PRD domain-containing protein</fullName>
    </submittedName>
    <submittedName>
        <fullName evidence="42">PTS fructose transporter subunit IIA</fullName>
    </submittedName>
    <submittedName>
        <fullName evidence="52">Transcriptional regulator MtlR</fullName>
    </submittedName>
</protein>
<dbReference type="InterPro" id="IPR013011">
    <property type="entry name" value="PTS_EIIB_2"/>
</dbReference>
<keyword evidence="4" id="KW-0010">Activator</keyword>
<reference evidence="68 77" key="8">
    <citation type="submission" date="2019-04" db="EMBL/GenBank/DDBJ databases">
        <authorList>
            <consortium name="GenomeTrakr network: Whole genome sequencing for foodborne pathogen traceback"/>
        </authorList>
    </citation>
    <scope>NUCLEOTIDE SEQUENCE [LARGE SCALE GENOMIC DNA]</scope>
    <source>
        <strain evidence="26 77">CFSAN072474</strain>
        <strain evidence="36 61">FLAG-55987</strain>
        <strain evidence="32 68">PHLUSALM00088</strain>
    </source>
</reference>
<dbReference type="Proteomes" id="UP000410967">
    <property type="component" value="Unassembled WGS sequence"/>
</dbReference>
<dbReference type="Proteomes" id="UP000841146">
    <property type="component" value="Unassembled WGS sequence"/>
</dbReference>
<accession>A0A0B8R7I0</accession>
<evidence type="ECO:0000313" key="54">
    <source>
        <dbReference type="Proteomes" id="UP000331186"/>
    </source>
</evidence>
<evidence type="ECO:0000313" key="57">
    <source>
        <dbReference type="Proteomes" id="UP000345329"/>
    </source>
</evidence>
<evidence type="ECO:0000313" key="17">
    <source>
        <dbReference type="EMBL" id="EAE4941640.1"/>
    </source>
</evidence>
<feature type="domain" description="PTS EIIB type-2" evidence="7">
    <location>
        <begin position="406"/>
        <end position="495"/>
    </location>
</feature>
<dbReference type="EMBL" id="AANCRK010000002">
    <property type="protein sequence ID" value="EDN7714407.1"/>
    <property type="molecule type" value="Genomic_DNA"/>
</dbReference>
<dbReference type="SUPFAM" id="SSF55804">
    <property type="entry name" value="Phoshotransferase/anion transport protein"/>
    <property type="match status" value="1"/>
</dbReference>
<evidence type="ECO:0000256" key="5">
    <source>
        <dbReference type="ARBA" id="ARBA00023163"/>
    </source>
</evidence>
<dbReference type="Proteomes" id="UP000364988">
    <property type="component" value="Unassembled WGS sequence"/>
</dbReference>
<dbReference type="EMBL" id="AAAJKI010000010">
    <property type="protein sequence ID" value="EAC6547884.1"/>
    <property type="molecule type" value="Genomic_DNA"/>
</dbReference>
<dbReference type="Proteomes" id="UP000345329">
    <property type="component" value="Unassembled WGS sequence"/>
</dbReference>
<evidence type="ECO:0000313" key="79">
    <source>
        <dbReference type="Proteomes" id="UP000527632"/>
    </source>
</evidence>
<evidence type="ECO:0000313" key="76">
    <source>
        <dbReference type="Proteomes" id="UP000489121"/>
    </source>
</evidence>
<dbReference type="Proteomes" id="UP000566721">
    <property type="component" value="Unassembled WGS sequence"/>
</dbReference>
<dbReference type="Proteomes" id="UP000379076">
    <property type="component" value="Unassembled WGS sequence"/>
</dbReference>
<dbReference type="EMBL" id="AABAWE010000002">
    <property type="protein sequence ID" value="EAG2086300.1"/>
    <property type="molecule type" value="Genomic_DNA"/>
</dbReference>
<evidence type="ECO:0000256" key="2">
    <source>
        <dbReference type="ARBA" id="ARBA00022737"/>
    </source>
</evidence>
<dbReference type="Proteomes" id="UP000540117">
    <property type="component" value="Unassembled WGS sequence"/>
</dbReference>
<dbReference type="EMBL" id="AANPAU010000001">
    <property type="protein sequence ID" value="EDP8512673.1"/>
    <property type="molecule type" value="Genomic_DNA"/>
</dbReference>
<dbReference type="EMBL" id="DAAJCS010000001">
    <property type="protein sequence ID" value="HAC0011429.1"/>
    <property type="molecule type" value="Genomic_DNA"/>
</dbReference>
<evidence type="ECO:0000313" key="84">
    <source>
        <dbReference type="Proteomes" id="UP000544530"/>
    </source>
</evidence>
<evidence type="ECO:0000313" key="61">
    <source>
        <dbReference type="Proteomes" id="UP000364988"/>
    </source>
</evidence>
<reference evidence="52 53" key="2">
    <citation type="journal article" date="2018" name="BMC Genomics">
        <title>Genes significantly associated with lineage II food isolates of Listeria monocytogenes.</title>
        <authorList>
            <person name="Pirone-Davies C."/>
            <person name="Chen Y."/>
            <person name="Pightling A."/>
            <person name="Ryan G."/>
            <person name="Wang Y."/>
            <person name="Yao K."/>
            <person name="Hoffmann M."/>
            <person name="Allard M.W."/>
        </authorList>
    </citation>
    <scope>NUCLEOTIDE SEQUENCE [LARGE SCALE GENOMIC DNA]</scope>
    <source>
        <strain evidence="52 53">PNUSAL000550</strain>
    </source>
</reference>
<dbReference type="EMBL" id="AANDSR010000002">
    <property type="protein sequence ID" value="EDN9835659.1"/>
    <property type="molecule type" value="Genomic_DNA"/>
</dbReference>
<evidence type="ECO:0000313" key="44">
    <source>
        <dbReference type="EMBL" id="HAB8557370.1"/>
    </source>
</evidence>
<dbReference type="RefSeq" id="WP_003727685.1">
    <property type="nucleotide sequence ID" value="NC_021824.1"/>
</dbReference>
<dbReference type="Proteomes" id="UP000844415">
    <property type="component" value="Unassembled WGS sequence"/>
</dbReference>
<dbReference type="SUPFAM" id="SSF63520">
    <property type="entry name" value="PTS-regulatory domain, PRD"/>
    <property type="match status" value="2"/>
</dbReference>
<dbReference type="Proteomes" id="UP000467347">
    <property type="component" value="Unassembled WGS sequence"/>
</dbReference>
<evidence type="ECO:0000313" key="25">
    <source>
        <dbReference type="EMBL" id="EAG6168584.1"/>
    </source>
</evidence>
<dbReference type="Proteomes" id="UP000467536">
    <property type="component" value="Unassembled WGS sequence"/>
</dbReference>
<dbReference type="EMBL" id="DAAJZA010000001">
    <property type="protein sequence ID" value="HAC1753417.1"/>
    <property type="molecule type" value="Genomic_DNA"/>
</dbReference>
<dbReference type="Proteomes" id="UP000393182">
    <property type="component" value="Unassembled WGS sequence"/>
</dbReference>
<dbReference type="EMBL" id="AAANYR010000007">
    <property type="protein sequence ID" value="EAD5787416.1"/>
    <property type="molecule type" value="Genomic_DNA"/>
</dbReference>
<evidence type="ECO:0000313" key="20">
    <source>
        <dbReference type="EMBL" id="EAG2244999.1"/>
    </source>
</evidence>
<dbReference type="EMBL" id="AAASLB010000003">
    <property type="protein sequence ID" value="EAE4941640.1"/>
    <property type="molecule type" value="Genomic_DNA"/>
</dbReference>
<dbReference type="EMBL" id="MJTJ01000013">
    <property type="protein sequence ID" value="OET50907.1"/>
    <property type="molecule type" value="Genomic_DNA"/>
</dbReference>
<dbReference type="CDD" id="cd00211">
    <property type="entry name" value="PTS_IIA_fru"/>
    <property type="match status" value="1"/>
</dbReference>
<dbReference type="Pfam" id="PF00874">
    <property type="entry name" value="PRD"/>
    <property type="match status" value="2"/>
</dbReference>
<keyword evidence="5" id="KW-0804">Transcription</keyword>
<dbReference type="Proteomes" id="UP000842809">
    <property type="component" value="Unassembled WGS sequence"/>
</dbReference>
<dbReference type="Proteomes" id="UP000843503">
    <property type="component" value="Unassembled WGS sequence"/>
</dbReference>
<dbReference type="Proteomes" id="UP000527632">
    <property type="component" value="Unassembled WGS sequence"/>
</dbReference>
<evidence type="ECO:0000313" key="47">
    <source>
        <dbReference type="EMBL" id="HAC1753417.1"/>
    </source>
</evidence>
<reference evidence="50 84" key="10">
    <citation type="submission" date="2020-06" db="EMBL/GenBank/DDBJ databases">
        <title>Two Listeria outbreaks in Switzerland in 2018 and 2020.</title>
        <authorList>
            <person name="Stevens M.J.A."/>
            <person name="Bloemberg G."/>
            <person name="Nusch-Inderbinnen M."/>
            <person name="Stephan R."/>
        </authorList>
    </citation>
    <scope>NUCLEOTIDE SEQUENCE [LARGE SCALE GENOMIC DNA]</scope>
    <source>
        <strain evidence="50 84">N18-0707</strain>
    </source>
</reference>
<evidence type="ECO:0000313" key="88">
    <source>
        <dbReference type="Proteomes" id="UP000840197"/>
    </source>
</evidence>
<evidence type="ECO:0000313" key="26">
    <source>
        <dbReference type="EMBL" id="EAG9386479.1"/>
    </source>
</evidence>
<dbReference type="EMBL" id="AAAMZD010000002">
    <property type="protein sequence ID" value="EAD3792025.1"/>
    <property type="molecule type" value="Genomic_DNA"/>
</dbReference>
<reference evidence="49 71" key="4">
    <citation type="submission" date="2018-04" db="EMBL/GenBank/DDBJ databases">
        <title>Genome Analysis of a Prevalent Clone of Listeria monocytogenes Sequence Type 87 in China.</title>
        <authorList>
            <person name="Wang Y."/>
        </authorList>
    </citation>
    <scope>NUCLEOTIDE SEQUENCE [LARGE SCALE GENOMIC DNA]</scope>
    <source>
        <strain evidence="49 71">ICDC_LM1523</strain>
    </source>
</reference>
<dbReference type="EMBL" id="AAAQQZ010000004">
    <property type="protein sequence ID" value="EAE1338923.1"/>
    <property type="molecule type" value="Genomic_DNA"/>
</dbReference>
<evidence type="ECO:0000313" key="11">
    <source>
        <dbReference type="EMBL" id="EAC7480137.1"/>
    </source>
</evidence>
<dbReference type="Proteomes" id="UP000376505">
    <property type="component" value="Unassembled WGS sequence"/>
</dbReference>
<evidence type="ECO:0000313" key="29">
    <source>
        <dbReference type="EMBL" id="EAH3293747.1"/>
    </source>
</evidence>
<dbReference type="Proteomes" id="UP000344343">
    <property type="component" value="Unassembled WGS sequence"/>
</dbReference>
<evidence type="ECO:0000313" key="22">
    <source>
        <dbReference type="EMBL" id="EAG2996440.1"/>
    </source>
</evidence>
<dbReference type="EMBL" id="AANEHK010000001">
    <property type="protein sequence ID" value="EDO0984441.1"/>
    <property type="molecule type" value="Genomic_DNA"/>
</dbReference>
<reference evidence="51 92" key="1">
    <citation type="submission" date="2016-09" db="EMBL/GenBank/DDBJ databases">
        <title>100K Listeria isolates.</title>
        <authorList>
            <person name="Chen P."/>
            <person name="Weimer B.C."/>
            <person name="Kong N."/>
            <person name="Huang B."/>
        </authorList>
    </citation>
    <scope>NUCLEOTIDE SEQUENCE [LARGE SCALE GENOMIC DNA]</scope>
    <source>
        <strain evidence="51 92">BCW_2383</strain>
    </source>
</reference>
<evidence type="ECO:0000313" key="90">
    <source>
        <dbReference type="Proteomes" id="UP000843775"/>
    </source>
</evidence>
<dbReference type="Gene3D" id="1.10.1790.10">
    <property type="entry name" value="PRD domain"/>
    <property type="match status" value="2"/>
</dbReference>
<dbReference type="EMBL" id="AAANYN010000015">
    <property type="protein sequence ID" value="EAD5774707.1"/>
    <property type="molecule type" value="Genomic_DNA"/>
</dbReference>
<dbReference type="EMBL" id="AABBYJ010000003">
    <property type="protein sequence ID" value="EAG4330724.1"/>
    <property type="molecule type" value="Genomic_DNA"/>
</dbReference>
<evidence type="ECO:0000313" key="56">
    <source>
        <dbReference type="Proteomes" id="UP000344343"/>
    </source>
</evidence>
<evidence type="ECO:0000259" key="7">
    <source>
        <dbReference type="PROSITE" id="PS51099"/>
    </source>
</evidence>
<reference evidence="59 60" key="6">
    <citation type="submission" date="2018-06" db="EMBL/GenBank/DDBJ databases">
        <authorList>
            <consortium name="PulseNet: The National Subtyping Network for Foodborne Disease Surveillance"/>
            <person name="Tarr C.L."/>
            <person name="Trees E."/>
            <person name="Katz L.S."/>
            <person name="Carleton-Romer H.A."/>
            <person name="Stroika S."/>
            <person name="Kucerova Z."/>
            <person name="Roache K.F."/>
            <person name="Sabol A.L."/>
            <person name="Besser J."/>
            <person name="Gerner-Smidt P."/>
        </authorList>
    </citation>
    <scope>NUCLEOTIDE SEQUENCE [LARGE SCALE GENOMIC DNA]</scope>
    <source>
        <strain evidence="12 59">PNUSAL000910</strain>
        <strain evidence="18 60">PNUSAL002180</strain>
        <strain evidence="31 58">PNUSAL004402</strain>
        <strain evidence="37 76">PNUSAL005692</strain>
    </source>
</reference>
<dbReference type="Proteomes" id="UP000478704">
    <property type="component" value="Unassembled WGS sequence"/>
</dbReference>
<dbReference type="InterPro" id="IPR007737">
    <property type="entry name" value="Mga_HTH"/>
</dbReference>
<dbReference type="Gene3D" id="1.10.10.10">
    <property type="entry name" value="Winged helix-like DNA-binding domain superfamily/Winged helix DNA-binding domain"/>
    <property type="match status" value="1"/>
</dbReference>
<dbReference type="Pfam" id="PF00359">
    <property type="entry name" value="PTS_EIIA_2"/>
    <property type="match status" value="1"/>
</dbReference>
<evidence type="ECO:0000313" key="77">
    <source>
        <dbReference type="Proteomes" id="UP000522199"/>
    </source>
</evidence>
<evidence type="ECO:0000313" key="23">
    <source>
        <dbReference type="EMBL" id="EAG4330724.1"/>
    </source>
</evidence>
<evidence type="ECO:0000313" key="58">
    <source>
        <dbReference type="Proteomes" id="UP000350032"/>
    </source>
</evidence>
<evidence type="ECO:0000313" key="35">
    <source>
        <dbReference type="EMBL" id="ECC1555242.1"/>
    </source>
</evidence>
<evidence type="ECO:0000313" key="10">
    <source>
        <dbReference type="EMBL" id="EAC6547884.1"/>
    </source>
</evidence>
<evidence type="ECO:0000313" key="16">
    <source>
        <dbReference type="EMBL" id="EAE1338923.1"/>
    </source>
</evidence>
<evidence type="ECO:0000313" key="65">
    <source>
        <dbReference type="Proteomes" id="UP000379076"/>
    </source>
</evidence>
<dbReference type="EMBL" id="AAAJWF010000003">
    <property type="protein sequence ID" value="EAC7480137.1"/>
    <property type="molecule type" value="Genomic_DNA"/>
</dbReference>
<dbReference type="Proteomes" id="UP000398321">
    <property type="component" value="Unassembled WGS sequence"/>
</dbReference>
<evidence type="ECO:0000313" key="13">
    <source>
        <dbReference type="EMBL" id="EAD3792025.1"/>
    </source>
</evidence>
<dbReference type="EMBL" id="AAAKQF010000001">
    <property type="protein sequence ID" value="EAC9038651.1"/>
    <property type="molecule type" value="Genomic_DNA"/>
</dbReference>
<evidence type="ECO:0000313" key="46">
    <source>
        <dbReference type="EMBL" id="HAC0274371.1"/>
    </source>
</evidence>
<dbReference type="Proteomes" id="UP000840039">
    <property type="component" value="Unassembled WGS sequence"/>
</dbReference>
<evidence type="ECO:0000313" key="48">
    <source>
        <dbReference type="EMBL" id="HAJ9593314.1"/>
    </source>
</evidence>
<dbReference type="InterPro" id="IPR011608">
    <property type="entry name" value="PRD"/>
</dbReference>
<evidence type="ECO:0000313" key="33">
    <source>
        <dbReference type="EMBL" id="ECB9473373.1"/>
    </source>
</evidence>
<dbReference type="EMBL" id="AABAGT010000005">
    <property type="protein sequence ID" value="EAG0866566.1"/>
    <property type="molecule type" value="Genomic_DNA"/>
</dbReference>
<evidence type="ECO:0000313" key="71">
    <source>
        <dbReference type="Proteomes" id="UP000460224"/>
    </source>
</evidence>
<feature type="domain" description="PTS EIIA type-2" evidence="6">
    <location>
        <begin position="545"/>
        <end position="688"/>
    </location>
</feature>
<evidence type="ECO:0000313" key="68">
    <source>
        <dbReference type="Proteomes" id="UP000410967"/>
    </source>
</evidence>
<dbReference type="EMBL" id="AACJYH010000009">
    <property type="protein sequence ID" value="EAK8898422.1"/>
    <property type="molecule type" value="Genomic_DNA"/>
</dbReference>
<feature type="domain" description="PRD" evidence="8">
    <location>
        <begin position="294"/>
        <end position="401"/>
    </location>
</feature>
<evidence type="ECO:0000313" key="51">
    <source>
        <dbReference type="EMBL" id="OET50907.1"/>
    </source>
</evidence>
<dbReference type="EMBL" id="AABGUK010000004">
    <property type="protein sequence ID" value="EAH4242483.1"/>
    <property type="molecule type" value="Genomic_DNA"/>
</dbReference>
<dbReference type="EMBL" id="QDAY01000004">
    <property type="protein sequence ID" value="KAA9448207.1"/>
    <property type="molecule type" value="Genomic_DNA"/>
</dbReference>
<dbReference type="Proteomes" id="UP000843775">
    <property type="component" value="Unassembled WGS sequence"/>
</dbReference>
<evidence type="ECO:0000313" key="36">
    <source>
        <dbReference type="EMBL" id="ECY6542762.1"/>
    </source>
</evidence>
<dbReference type="Proteomes" id="UP000549379">
    <property type="component" value="Unassembled WGS sequence"/>
</dbReference>
<evidence type="ECO:0000313" key="53">
    <source>
        <dbReference type="Proteomes" id="UP000272537"/>
    </source>
</evidence>
<dbReference type="Proteomes" id="UP000544530">
    <property type="component" value="Unassembled WGS sequence"/>
</dbReference>
<dbReference type="InterPro" id="IPR036095">
    <property type="entry name" value="PTS_EIIB-like_sf"/>
</dbReference>
<feature type="domain" description="PRD" evidence="8">
    <location>
        <begin position="193"/>
        <end position="293"/>
    </location>
</feature>
<keyword evidence="3" id="KW-0805">Transcription regulation</keyword>
<evidence type="ECO:0000313" key="40">
    <source>
        <dbReference type="EMBL" id="EDO0984441.1"/>
    </source>
</evidence>
<dbReference type="PROSITE" id="PS51372">
    <property type="entry name" value="PRD_2"/>
    <property type="match status" value="2"/>
</dbReference>
<evidence type="ECO:0000313" key="49">
    <source>
        <dbReference type="EMBL" id="KAA9448207.1"/>
    </source>
</evidence>
<evidence type="ECO:0000313" key="38">
    <source>
        <dbReference type="EMBL" id="EDN7714407.1"/>
    </source>
</evidence>
<dbReference type="Proteomes" id="UP000522199">
    <property type="component" value="Unassembled WGS sequence"/>
</dbReference>
<evidence type="ECO:0000313" key="37">
    <source>
        <dbReference type="EMBL" id="ECY9781568.1"/>
    </source>
</evidence>
<dbReference type="Proteomes" id="UP000489121">
    <property type="component" value="Unassembled WGS sequence"/>
</dbReference>
<name>A0A0B8R7I0_LISMN</name>
<evidence type="ECO:0000313" key="32">
    <source>
        <dbReference type="EMBL" id="EAK9316499.1"/>
    </source>
</evidence>
<reference evidence="81 82" key="7">
    <citation type="submission" date="2019-04" db="EMBL/GenBank/DDBJ databases">
        <authorList>
            <person name="Ashton P.M."/>
            <person name="Dallman T."/>
            <person name="Nair S."/>
            <person name="De Pinna E."/>
            <person name="Peters T."/>
            <person name="Grant K."/>
        </authorList>
    </citation>
    <scope>NUCLEOTIDE SEQUENCE [LARGE SCALE GENOMIC DNA]</scope>
    <source>
        <strain evidence="28 82">282333</strain>
        <strain evidence="29 81">282352</strain>
        <strain evidence="27 85">289003</strain>
        <strain evidence="40 73">788324</strain>
        <strain evidence="17">RL15000286</strain>
    </source>
</reference>
<evidence type="ECO:0000313" key="50">
    <source>
        <dbReference type="EMBL" id="NYA00858.1"/>
    </source>
</evidence>
<evidence type="ECO:0000313" key="60">
    <source>
        <dbReference type="Proteomes" id="UP000358545"/>
    </source>
</evidence>
<evidence type="ECO:0000313" key="82">
    <source>
        <dbReference type="Proteomes" id="UP000533021"/>
    </source>
</evidence>
<dbReference type="Proteomes" id="UP000354255">
    <property type="component" value="Unassembled WGS sequence"/>
</dbReference>
<proteinExistence type="predicted"/>
<sequence>MVQFDARNMALLESLVVANVYLAPEKLQEELGISKRTLQYDVEKINKELDNIGLDGIQSVRGQGYYLLEDEKSTIKEILGNREASHKVFSASERRIRILFFLLVTDARVIIDTINECNEVSRNTSLQDIKQLKLALKQFNLELAYDRKNGNMVLGDERSIRQFFIHYCMNNEEIATADQLLDLMKINPMIKNQELFPKLDTIFEILAVTEKKIGIRYTDEVLERIGIMIFFFKERMKRNCYLNEQEEHEVESFEIAQEIYQQLQQSENFKINHAEITYLGKLLLGASRLNDDAAAEGKLDLIVEKIIAEFERLACVNFEDHRNLKKDLLLHLQPAYYRLKFQIEWINPLRTDIKQSYSDVYEITKKSLEPLEDLLGETIPEDEIAYVTILFGGYLSRKNNTLVERKKLLIVCSKGVGTSRMIERQLSQLLGERVEILEPISIREFEKGLYAPDFIVSTLPIMEPKAPVFIVSPILTEAQKQQLMKAIAPHILQKDSDARMLSSVLDVVDQYAKVEDREKLAAKLKSVLFQVQSDSQLEKSPTLEELLPKERITFKESVADWREAILVASKSLQQEGYISRNYQHAMIENIEKLGPYIVIAPGIALPHASVDDGAYRVGMSLLRLNQPVSFSSKAKDQVKLIIVLASIDSYTHINALSQLTNLIMKHHLLEQIEQATSAAEIAAMLTIQ</sequence>
<dbReference type="EMBL" id="AAHZFN010000007">
    <property type="protein sequence ID" value="ECB9473373.1"/>
    <property type="molecule type" value="Genomic_DNA"/>
</dbReference>
<dbReference type="EMBL" id="AABCVX010000002">
    <property type="protein sequence ID" value="EAG6168584.1"/>
    <property type="molecule type" value="Genomic_DNA"/>
</dbReference>
<dbReference type="PROSITE" id="PS51099">
    <property type="entry name" value="PTS_EIIB_TYPE_2"/>
    <property type="match status" value="1"/>
</dbReference>
<evidence type="ECO:0000313" key="27">
    <source>
        <dbReference type="EMBL" id="EAG9518933.1"/>
    </source>
</evidence>
<dbReference type="GO" id="GO:0009401">
    <property type="term" value="P:phosphoenolpyruvate-dependent sugar phosphotransferase system"/>
    <property type="evidence" value="ECO:0007669"/>
    <property type="project" value="InterPro"/>
</dbReference>
<dbReference type="EMBL" id="JACAVN010000002">
    <property type="protein sequence ID" value="NYA00858.1"/>
    <property type="molecule type" value="Genomic_DNA"/>
</dbReference>
<evidence type="ECO:0000313" key="43">
    <source>
        <dbReference type="EMBL" id="HAB8397348.1"/>
    </source>
</evidence>
<reference evidence="55 57" key="5">
    <citation type="submission" date="2018-06" db="EMBL/GenBank/DDBJ databases">
        <authorList>
            <consortium name="GenomeTrakr: Next Generation Sequencing Network for Food Pathogen Tracability"/>
        </authorList>
    </citation>
    <scope>NUCLEOTIDE SEQUENCE [LARGE SCALE GENOMIC DNA]</scope>
    <source>
        <strain evidence="22 86">10B02965A-1</strain>
        <strain evidence="11 63">CFSAN008042</strain>
        <strain evidence="24 80">CFSAN063727</strain>
        <strain evidence="38 70">CFSAN102901</strain>
        <strain evidence="16 65">FDA00006494</strain>
        <strain evidence="9 62">FDA00007096</strain>
        <strain evidence="20">FDA00011243</strain>
        <strain evidence="10 54">FDA00013332</strain>
        <strain evidence="15 56">FDA00013853</strain>
        <strain evidence="33 69">FDA00014336</strain>
        <strain evidence="35 66">FDA00014370</strain>
        <strain evidence="34 67">FDA00014392</strain>
        <strain evidence="41">FDA00015054</strain>
        <strain evidence="23 83">FDA1005580-S054-001</strain>
        <strain evidence="74">FDA1090798-S029-001</strain>
        <strain evidence="75">FDA956581-098-004</strain>
        <strain evidence="21 78">FDA960927-006-004</strain>
        <strain evidence="25 87">FLAG-38921</strain>
        <strain evidence="19 55">FLAG-54356</strain>
        <strain evidence="14 64">FSIS31901579</strain>
        <strain evidence="30 79">LS1344</strain>
        <strain evidence="39 72">OSF101448</strain>
        <strain evidence="13 57">VA-WGS-00405</strain>
    </source>
</reference>
<evidence type="ECO:0000313" key="55">
    <source>
        <dbReference type="Proteomes" id="UP000337746"/>
    </source>
</evidence>
<evidence type="ECO:0000313" key="12">
    <source>
        <dbReference type="EMBL" id="EAC9038651.1"/>
    </source>
</evidence>
<dbReference type="InterPro" id="IPR050661">
    <property type="entry name" value="BglG_antiterminators"/>
</dbReference>
<dbReference type="Proteomes" id="UP000368512">
    <property type="component" value="Unassembled WGS sequence"/>
</dbReference>
<evidence type="ECO:0000313" key="67">
    <source>
        <dbReference type="Proteomes" id="UP000398321"/>
    </source>
</evidence>
<dbReference type="EMBL" id="AABEKY010000002">
    <property type="protein sequence ID" value="EAG9386479.1"/>
    <property type="molecule type" value="Genomic_DNA"/>
</dbReference>
<dbReference type="EMBL" id="AABBHO010000008">
    <property type="protein sequence ID" value="EAG2996440.1"/>
    <property type="molecule type" value="Genomic_DNA"/>
</dbReference>
<evidence type="ECO:0000313" key="19">
    <source>
        <dbReference type="EMBL" id="EAG2086300.1"/>
    </source>
</evidence>
<comment type="caution">
    <text evidence="45">The sequence shown here is derived from an EMBL/GenBank/DDBJ whole genome shotgun (WGS) entry which is preliminary data.</text>
</comment>
<dbReference type="EMBL" id="AABFVG010000003">
    <property type="protein sequence ID" value="EAH2281550.1"/>
    <property type="molecule type" value="Genomic_DNA"/>
</dbReference>
<evidence type="ECO:0000313" key="83">
    <source>
        <dbReference type="Proteomes" id="UP000540117"/>
    </source>
</evidence>
<evidence type="ECO:0000313" key="86">
    <source>
        <dbReference type="Proteomes" id="UP000549379"/>
    </source>
</evidence>
<dbReference type="Proteomes" id="UP000350032">
    <property type="component" value="Unassembled WGS sequence"/>
</dbReference>
<dbReference type="Proteomes" id="UP000423131">
    <property type="component" value="Unassembled WGS sequence"/>
</dbReference>
<dbReference type="EMBL" id="AABGHY010000003">
    <property type="protein sequence ID" value="EAH3293747.1"/>
    <property type="molecule type" value="Genomic_DNA"/>
</dbReference>
<dbReference type="EMBL" id="AAAIXK010000004">
    <property type="protein sequence ID" value="EAC5550375.1"/>
    <property type="molecule type" value="Genomic_DNA"/>
</dbReference>
<dbReference type="EMBL" id="AALGDA010000002">
    <property type="protein sequence ID" value="ECY9781568.1"/>
    <property type="molecule type" value="Genomic_DNA"/>
</dbReference>
<evidence type="ECO:0000313" key="87">
    <source>
        <dbReference type="Proteomes" id="UP000566721"/>
    </source>
</evidence>
<dbReference type="Proteomes" id="UP000455569">
    <property type="component" value="Unassembled WGS sequence"/>
</dbReference>
<evidence type="ECO:0000313" key="42">
    <source>
        <dbReference type="EMBL" id="HAA8052545.1"/>
    </source>
</evidence>
<organism evidence="45 89">
    <name type="scientific">Listeria monocytogenes</name>
    <dbReference type="NCBI Taxonomy" id="1639"/>
    <lineage>
        <taxon>Bacteria</taxon>
        <taxon>Bacillati</taxon>
        <taxon>Bacillota</taxon>
        <taxon>Bacilli</taxon>
        <taxon>Bacillales</taxon>
        <taxon>Listeriaceae</taxon>
        <taxon>Listeria</taxon>
    </lineage>
</organism>